<feature type="compositionally biased region" description="Low complexity" evidence="1">
    <location>
        <begin position="17"/>
        <end position="27"/>
    </location>
</feature>
<evidence type="ECO:0000313" key="2">
    <source>
        <dbReference type="EMBL" id="KAJ7026306.1"/>
    </source>
</evidence>
<feature type="region of interest" description="Disordered" evidence="1">
    <location>
        <begin position="587"/>
        <end position="611"/>
    </location>
</feature>
<protein>
    <submittedName>
        <fullName evidence="2">Uncharacterized protein</fullName>
    </submittedName>
</protein>
<keyword evidence="3" id="KW-1185">Reference proteome</keyword>
<feature type="region of interest" description="Disordered" evidence="1">
    <location>
        <begin position="82"/>
        <end position="123"/>
    </location>
</feature>
<feature type="compositionally biased region" description="Basic and acidic residues" evidence="1">
    <location>
        <begin position="599"/>
        <end position="611"/>
    </location>
</feature>
<evidence type="ECO:0000256" key="1">
    <source>
        <dbReference type="SAM" id="MobiDB-lite"/>
    </source>
</evidence>
<organism evidence="2 3">
    <name type="scientific">Mycena alexandri</name>
    <dbReference type="NCBI Taxonomy" id="1745969"/>
    <lineage>
        <taxon>Eukaryota</taxon>
        <taxon>Fungi</taxon>
        <taxon>Dikarya</taxon>
        <taxon>Basidiomycota</taxon>
        <taxon>Agaricomycotina</taxon>
        <taxon>Agaricomycetes</taxon>
        <taxon>Agaricomycetidae</taxon>
        <taxon>Agaricales</taxon>
        <taxon>Marasmiineae</taxon>
        <taxon>Mycenaceae</taxon>
        <taxon>Mycena</taxon>
    </lineage>
</organism>
<name>A0AAD6SGC7_9AGAR</name>
<feature type="region of interest" description="Disordered" evidence="1">
    <location>
        <begin position="490"/>
        <end position="509"/>
    </location>
</feature>
<proteinExistence type="predicted"/>
<dbReference type="EMBL" id="JARJCM010000140">
    <property type="protein sequence ID" value="KAJ7026306.1"/>
    <property type="molecule type" value="Genomic_DNA"/>
</dbReference>
<dbReference type="AlphaFoldDB" id="A0AAD6SGC7"/>
<evidence type="ECO:0000313" key="3">
    <source>
        <dbReference type="Proteomes" id="UP001218188"/>
    </source>
</evidence>
<comment type="caution">
    <text evidence="2">The sequence shown here is derived from an EMBL/GenBank/DDBJ whole genome shotgun (WGS) entry which is preliminary data.</text>
</comment>
<feature type="region of interest" description="Disordered" evidence="1">
    <location>
        <begin position="14"/>
        <end position="33"/>
    </location>
</feature>
<gene>
    <name evidence="2" type="ORF">C8F04DRAFT_1190628</name>
</gene>
<dbReference type="Proteomes" id="UP001218188">
    <property type="component" value="Unassembled WGS sequence"/>
</dbReference>
<sequence length="611" mass="65828">MLFVKLAARLPTGSYSTPAGVTPTTTHTDNEAAPLGHTTAPQALGEATTLTTTTILGTNAAAPLRAMLGATAIALGIATVHPHDRHHTGPTEGRGSSATTAGYVGTPAPTPSLGLRPDAAQSSPPDIRLAHHDVGGHPLFPADEAAKDDDIHGTHAGMNAGMTLPINYAENEEGRRTKAIADEAVGRKYGKVIIVLSIHTAGMWATAGPVFTFEQAVNVVRWVHRGDTFAREFLRATVTHLGTNPTLGCSIGEVALLQYQNQAMAVYKAVTLGHKLVRGKTTNAGAPAWLGLHSTGTPEARRALGANPGATEDIFMGPAVPVRAIQPVYLGSARHISEDTTSVLLKEIPDMDDTAQSGTAASIENAVLWYTKVPTAYWPHGMRVTYTELPATEIVTPWAADVGSWFTLNALASRHDTGHSSVHRTAFLLKSVYILSVHGTFDHYATVGSYMFNTLPLRRYEHILLADYMLANAARYRQGFNSAQLARIIRTRSPQSHRGGQGHNDDGLRRRVAKRNGRRPEHGTAPTRLVGQLGLRQCSTRRLNDVPWETLNGGGRPARIIARTRHHDGEQWRLNWESIVLRRTECPGMDGSVTPSQEVTDRADLHTDGPT</sequence>
<accession>A0AAD6SGC7</accession>
<reference evidence="2" key="1">
    <citation type="submission" date="2023-03" db="EMBL/GenBank/DDBJ databases">
        <title>Massive genome expansion in bonnet fungi (Mycena s.s.) driven by repeated elements and novel gene families across ecological guilds.</title>
        <authorList>
            <consortium name="Lawrence Berkeley National Laboratory"/>
            <person name="Harder C.B."/>
            <person name="Miyauchi S."/>
            <person name="Viragh M."/>
            <person name="Kuo A."/>
            <person name="Thoen E."/>
            <person name="Andreopoulos B."/>
            <person name="Lu D."/>
            <person name="Skrede I."/>
            <person name="Drula E."/>
            <person name="Henrissat B."/>
            <person name="Morin E."/>
            <person name="Kohler A."/>
            <person name="Barry K."/>
            <person name="LaButti K."/>
            <person name="Morin E."/>
            <person name="Salamov A."/>
            <person name="Lipzen A."/>
            <person name="Mereny Z."/>
            <person name="Hegedus B."/>
            <person name="Baldrian P."/>
            <person name="Stursova M."/>
            <person name="Weitz H."/>
            <person name="Taylor A."/>
            <person name="Grigoriev I.V."/>
            <person name="Nagy L.G."/>
            <person name="Martin F."/>
            <person name="Kauserud H."/>
        </authorList>
    </citation>
    <scope>NUCLEOTIDE SEQUENCE</scope>
    <source>
        <strain evidence="2">CBHHK200</strain>
    </source>
</reference>